<dbReference type="Gene3D" id="1.10.10.10">
    <property type="entry name" value="Winged helix-like DNA-binding domain superfamily/Winged helix DNA-binding domain"/>
    <property type="match status" value="1"/>
</dbReference>
<dbReference type="AlphaFoldDB" id="A0A975HIT5"/>
<dbReference type="Proteomes" id="UP000682739">
    <property type="component" value="Chromosome"/>
</dbReference>
<accession>A0A975HIT5</accession>
<name>A0A975HIT5_9GAMM</name>
<sequence length="206" mass="23144">MIAVLTGDIVRSTKMSERQYQDLIQLLREHISTLSNSYQARGQVYRGDEFQIHFPDPDFAIKQTILLKLLLITSPVISTPIHCTLSLAFGQHSVMDASPGTSTGPVYVDSGRKLDTSQREALVVTFSDCQNDPSLTLLTSCISHQLNKLTQSQAELLHMYIDSDFVEHQKLADKLGTSRQNISNRLSSMGAHLIRDYIQLINQKLR</sequence>
<dbReference type="RefSeq" id="WP_208832567.1">
    <property type="nucleotide sequence ID" value="NZ_CP072110.1"/>
</dbReference>
<dbReference type="KEGG" id="psym:J1N51_03285"/>
<reference evidence="1" key="1">
    <citation type="submission" date="2021-03" db="EMBL/GenBank/DDBJ databases">
        <title>Description of Psychrosphaera ytuae sp. nov. isolated from deep sea sediment of South China Sea.</title>
        <authorList>
            <person name="Zhang J."/>
            <person name="Xu X.-D."/>
        </authorList>
    </citation>
    <scope>NUCLEOTIDE SEQUENCE</scope>
    <source>
        <strain evidence="1">MTZ26</strain>
    </source>
</reference>
<protein>
    <submittedName>
        <fullName evidence="1">Uncharacterized protein</fullName>
    </submittedName>
</protein>
<organism evidence="1 2">
    <name type="scientific">Psychrosphaera ytuae</name>
    <dbReference type="NCBI Taxonomy" id="2820710"/>
    <lineage>
        <taxon>Bacteria</taxon>
        <taxon>Pseudomonadati</taxon>
        <taxon>Pseudomonadota</taxon>
        <taxon>Gammaproteobacteria</taxon>
        <taxon>Alteromonadales</taxon>
        <taxon>Pseudoalteromonadaceae</taxon>
        <taxon>Psychrosphaera</taxon>
    </lineage>
</organism>
<dbReference type="EMBL" id="CP072110">
    <property type="protein sequence ID" value="QTH64513.1"/>
    <property type="molecule type" value="Genomic_DNA"/>
</dbReference>
<gene>
    <name evidence="1" type="ORF">J1N51_03285</name>
</gene>
<keyword evidence="2" id="KW-1185">Reference proteome</keyword>
<proteinExistence type="predicted"/>
<evidence type="ECO:0000313" key="2">
    <source>
        <dbReference type="Proteomes" id="UP000682739"/>
    </source>
</evidence>
<evidence type="ECO:0000313" key="1">
    <source>
        <dbReference type="EMBL" id="QTH64513.1"/>
    </source>
</evidence>
<dbReference type="InterPro" id="IPR036388">
    <property type="entry name" value="WH-like_DNA-bd_sf"/>
</dbReference>